<evidence type="ECO:0000313" key="12">
    <source>
        <dbReference type="Proteomes" id="UP001623600"/>
    </source>
</evidence>
<feature type="transmembrane region" description="Helical" evidence="9">
    <location>
        <begin position="355"/>
        <end position="378"/>
    </location>
</feature>
<evidence type="ECO:0000256" key="5">
    <source>
        <dbReference type="ARBA" id="ARBA00022519"/>
    </source>
</evidence>
<keyword evidence="5" id="KW-0997">Cell inner membrane</keyword>
<keyword evidence="6 9" id="KW-0812">Transmembrane</keyword>
<evidence type="ECO:0000259" key="10">
    <source>
        <dbReference type="PROSITE" id="PS51012"/>
    </source>
</evidence>
<evidence type="ECO:0000256" key="2">
    <source>
        <dbReference type="ARBA" id="ARBA00007783"/>
    </source>
</evidence>
<keyword evidence="4 9" id="KW-1003">Cell membrane</keyword>
<dbReference type="PROSITE" id="PS51012">
    <property type="entry name" value="ABC_TM2"/>
    <property type="match status" value="1"/>
</dbReference>
<dbReference type="Proteomes" id="UP001623600">
    <property type="component" value="Unassembled WGS sequence"/>
</dbReference>
<dbReference type="Pfam" id="PF01061">
    <property type="entry name" value="ABC2_membrane"/>
    <property type="match status" value="1"/>
</dbReference>
<dbReference type="EMBL" id="JBJIAB010000002">
    <property type="protein sequence ID" value="MFL0163863.1"/>
    <property type="molecule type" value="Genomic_DNA"/>
</dbReference>
<evidence type="ECO:0000256" key="4">
    <source>
        <dbReference type="ARBA" id="ARBA00022475"/>
    </source>
</evidence>
<feature type="domain" description="ABC transmembrane type-2" evidence="10">
    <location>
        <begin position="250"/>
        <end position="468"/>
    </location>
</feature>
<feature type="transmembrane region" description="Helical" evidence="9">
    <location>
        <begin position="12"/>
        <end position="29"/>
    </location>
</feature>
<evidence type="ECO:0000256" key="8">
    <source>
        <dbReference type="ARBA" id="ARBA00023136"/>
    </source>
</evidence>
<keyword evidence="3 9" id="KW-0813">Transport</keyword>
<evidence type="ECO:0000256" key="9">
    <source>
        <dbReference type="RuleBase" id="RU361157"/>
    </source>
</evidence>
<feature type="transmembrane region" description="Helical" evidence="9">
    <location>
        <begin position="446"/>
        <end position="465"/>
    </location>
</feature>
<evidence type="ECO:0000256" key="7">
    <source>
        <dbReference type="ARBA" id="ARBA00022989"/>
    </source>
</evidence>
<comment type="caution">
    <text evidence="11">The sequence shown here is derived from an EMBL/GenBank/DDBJ whole genome shotgun (WGS) entry which is preliminary data.</text>
</comment>
<keyword evidence="8 9" id="KW-0472">Membrane</keyword>
<evidence type="ECO:0000256" key="6">
    <source>
        <dbReference type="ARBA" id="ARBA00022692"/>
    </source>
</evidence>
<dbReference type="RefSeq" id="WP_406760355.1">
    <property type="nucleotide sequence ID" value="NZ_JBJIAB010000002.1"/>
</dbReference>
<reference evidence="11 12" key="1">
    <citation type="submission" date="2024-11" db="EMBL/GenBank/DDBJ databases">
        <authorList>
            <person name="Heng Y.C."/>
            <person name="Lim A.C.H."/>
            <person name="Lee J.K.Y."/>
            <person name="Kittelmann S."/>
        </authorList>
    </citation>
    <scope>NUCLEOTIDE SEQUENCE [LARGE SCALE GENOMIC DNA]</scope>
    <source>
        <strain evidence="11 12">WILCCON 0112</strain>
    </source>
</reference>
<evidence type="ECO:0000313" key="11">
    <source>
        <dbReference type="EMBL" id="MFL0163863.1"/>
    </source>
</evidence>
<evidence type="ECO:0000256" key="1">
    <source>
        <dbReference type="ARBA" id="ARBA00004429"/>
    </source>
</evidence>
<keyword evidence="7 9" id="KW-1133">Transmembrane helix</keyword>
<comment type="subcellular location">
    <subcellularLocation>
        <location evidence="1">Cell inner membrane</location>
        <topology evidence="1">Multi-pass membrane protein</topology>
    </subcellularLocation>
    <subcellularLocation>
        <location evidence="9">Cell membrane</location>
        <topology evidence="9">Multi-pass membrane protein</topology>
    </subcellularLocation>
</comment>
<comment type="similarity">
    <text evidence="2 9">Belongs to the ABC-2 integral membrane protein family.</text>
</comment>
<feature type="transmembrane region" description="Helical" evidence="9">
    <location>
        <begin position="188"/>
        <end position="209"/>
    </location>
</feature>
<feature type="transmembrane region" description="Helical" evidence="9">
    <location>
        <begin position="390"/>
        <end position="407"/>
    </location>
</feature>
<protein>
    <recommendedName>
        <fullName evidence="9">Transport permease protein</fullName>
    </recommendedName>
</protein>
<evidence type="ECO:0000256" key="3">
    <source>
        <dbReference type="ARBA" id="ARBA00022448"/>
    </source>
</evidence>
<feature type="transmembrane region" description="Helical" evidence="9">
    <location>
        <begin position="281"/>
        <end position="307"/>
    </location>
</feature>
<accession>A0ABW8S1G0</accession>
<gene>
    <name evidence="11" type="ORF">ACJDTP_02135</name>
</gene>
<dbReference type="PANTHER" id="PTHR30413:SF8">
    <property type="entry name" value="TRANSPORT PERMEASE PROTEIN"/>
    <property type="match status" value="1"/>
</dbReference>
<organism evidence="11 12">
    <name type="scientific">Candidatus Clostridium helianthi</name>
    <dbReference type="NCBI Taxonomy" id="3381660"/>
    <lineage>
        <taxon>Bacteria</taxon>
        <taxon>Bacillati</taxon>
        <taxon>Bacillota</taxon>
        <taxon>Clostridia</taxon>
        <taxon>Eubacteriales</taxon>
        <taxon>Clostridiaceae</taxon>
        <taxon>Clostridium</taxon>
    </lineage>
</organism>
<proteinExistence type="inferred from homology"/>
<dbReference type="InterPro" id="IPR047817">
    <property type="entry name" value="ABC2_TM_bact-type"/>
</dbReference>
<dbReference type="InterPro" id="IPR013525">
    <property type="entry name" value="ABC2_TM"/>
</dbReference>
<dbReference type="PANTHER" id="PTHR30413">
    <property type="entry name" value="INNER MEMBRANE TRANSPORT PERMEASE"/>
    <property type="match status" value="1"/>
</dbReference>
<keyword evidence="12" id="KW-1185">Reference proteome</keyword>
<sequence>MKGKINIKKISIILTTFYLIVGTLFYFIGGEQLRIGKSNSSLSYQIVDSPVGEILNNTKIEQDFSVNADIINGISLKVATYARINKGNLFVNLIDKQSGSSLFNQVVDVSNLKDNSDFFLNIKDRINGVKGKELALIITSDISDSNNSVTLYTAKDTNNFPLYINGKLNQNNLSFSVECGEKLWFGEYYWFIFVAGLLLLITYIINLMLKQKNEKQSLSLNIITAFVKYKFLLRQLVERDFKTKYKRSVLGILWSFFNPLLTMLVQYIVFSTVFKSDIPNFPVYLLSGVVVFNFFSEACGMGLMSIIGNASLITKVYVPKYIYPISRVFSSVINLLLSLIPLLFVMLITGTKITFSILLMPFGLICTLLFCIGMAFILSSAMVFFRDTQFLWNVVSLLWMYATPLFYPETIIPDKFSFILKINPMYHFIRFIRITILQGVSPEPIAYLYCIVFSLATLLIGALVFKKTQDKFVLNL</sequence>
<feature type="transmembrane region" description="Helical" evidence="9">
    <location>
        <begin position="328"/>
        <end position="349"/>
    </location>
</feature>
<feature type="transmembrane region" description="Helical" evidence="9">
    <location>
        <begin position="249"/>
        <end position="269"/>
    </location>
</feature>
<name>A0ABW8S1G0_9CLOT</name>